<gene>
    <name evidence="3" type="ORF">SAMN02745244_00934</name>
</gene>
<accession>A0A1M6DJ45</accession>
<dbReference type="AlphaFoldDB" id="A0A1M6DJ45"/>
<dbReference type="GO" id="GO:0009103">
    <property type="term" value="P:lipopolysaccharide biosynthetic process"/>
    <property type="evidence" value="ECO:0007669"/>
    <property type="project" value="TreeGrafter"/>
</dbReference>
<dbReference type="EMBL" id="FQZG01000013">
    <property type="protein sequence ID" value="SHI73225.1"/>
    <property type="molecule type" value="Genomic_DNA"/>
</dbReference>
<evidence type="ECO:0000256" key="1">
    <source>
        <dbReference type="ARBA" id="ARBA00022679"/>
    </source>
</evidence>
<sequence length="715" mass="79597">MTRRNIVIYGDVNLNIVDGSAAWLASLAETLTLTDSTVHVVLKATVTTDRLLRRMAANPHVVLHEATPREGQPAMTVDVAVDRLEEVTAQVGATVLITRGRDLSLAVARSDALAPILWAYVTDFAFPFSILPAAQHAQLREIATRACRMFMQTEDSRSYLESIVPEAAGKTLLMTPTVPDDFFIDEPIEADGPLKLIYSGKHHPDWRTLEMLELPARLAEIGVEATLTVLGDKVSAPDKVWVKAMRSGLEQPPESVTWGGGLPREDAVAEISRHDVGLSWRTSRLDNSLEISTKLLEYAAAGAAPLLNRTRAHEALLGVDYPLFIDDDSTDAVVATLAAARGNLAEARATARAAARRYSSSATALRLESYFARSEPDLGAHPARSQPLNVVVAGHDLKFAGELLAMLQARPDVELRIDQWEALSSHDEADSEELLAWADLVICEWAGPNAVWYSQRVAPHQRLLVRLHRFELTSAWIGDIAIDKVDAVITVSEYYQDMVRANTDWPHELIHAIPNGLDMQDLNRPKLEDARFTLGLVGMVPFLKRPDRALDLLEALRARDRRFRLAIRGRKPWEYPWIWRKPEEQEPYRRFFERIGSSDDLLENVTFEPFGADMGNWLRRVGWVLSPSEHESFHLAPAEGMASGALPLFWPRDGVVQIFGDRFLYGSVEEMADAVLAMVDDQDSRRLAVEFAQAAATRFDAPVVDAQWLDLLLAP</sequence>
<evidence type="ECO:0000259" key="2">
    <source>
        <dbReference type="Pfam" id="PF13524"/>
    </source>
</evidence>
<dbReference type="Pfam" id="PF13524">
    <property type="entry name" value="Glyco_trans_1_2"/>
    <property type="match status" value="1"/>
</dbReference>
<dbReference type="RefSeq" id="WP_084189362.1">
    <property type="nucleotide sequence ID" value="NZ_FQZG01000013.1"/>
</dbReference>
<organism evidence="3 4">
    <name type="scientific">Tessaracoccus bendigoensis DSM 12906</name>
    <dbReference type="NCBI Taxonomy" id="1123357"/>
    <lineage>
        <taxon>Bacteria</taxon>
        <taxon>Bacillati</taxon>
        <taxon>Actinomycetota</taxon>
        <taxon>Actinomycetes</taxon>
        <taxon>Propionibacteriales</taxon>
        <taxon>Propionibacteriaceae</taxon>
        <taxon>Tessaracoccus</taxon>
    </lineage>
</organism>
<dbReference type="Proteomes" id="UP000184512">
    <property type="component" value="Unassembled WGS sequence"/>
</dbReference>
<keyword evidence="1" id="KW-0808">Transferase</keyword>
<keyword evidence="4" id="KW-1185">Reference proteome</keyword>
<dbReference type="GO" id="GO:0016757">
    <property type="term" value="F:glycosyltransferase activity"/>
    <property type="evidence" value="ECO:0007669"/>
    <property type="project" value="TreeGrafter"/>
</dbReference>
<dbReference type="PANTHER" id="PTHR46401">
    <property type="entry name" value="GLYCOSYLTRANSFERASE WBBK-RELATED"/>
    <property type="match status" value="1"/>
</dbReference>
<evidence type="ECO:0000313" key="4">
    <source>
        <dbReference type="Proteomes" id="UP000184512"/>
    </source>
</evidence>
<name>A0A1M6DJ45_9ACTN</name>
<dbReference type="Gene3D" id="3.40.50.2000">
    <property type="entry name" value="Glycogen Phosphorylase B"/>
    <property type="match status" value="3"/>
</dbReference>
<dbReference type="InterPro" id="IPR055259">
    <property type="entry name" value="YkvP/CgeB_Glyco_trans-like"/>
</dbReference>
<reference evidence="3 4" key="1">
    <citation type="submission" date="2016-11" db="EMBL/GenBank/DDBJ databases">
        <authorList>
            <person name="Jaros S."/>
            <person name="Januszkiewicz K."/>
            <person name="Wedrychowicz H."/>
        </authorList>
    </citation>
    <scope>NUCLEOTIDE SEQUENCE [LARGE SCALE GENOMIC DNA]</scope>
    <source>
        <strain evidence="3 4">DSM 12906</strain>
    </source>
</reference>
<feature type="domain" description="Spore protein YkvP/CgeB glycosyl transferase-like" evidence="2">
    <location>
        <begin position="226"/>
        <end position="362"/>
    </location>
</feature>
<dbReference type="PANTHER" id="PTHR46401:SF2">
    <property type="entry name" value="GLYCOSYLTRANSFERASE WBBK-RELATED"/>
    <property type="match status" value="1"/>
</dbReference>
<dbReference type="OrthoDB" id="6713581at2"/>
<proteinExistence type="predicted"/>
<dbReference type="SUPFAM" id="SSF53756">
    <property type="entry name" value="UDP-Glycosyltransferase/glycogen phosphorylase"/>
    <property type="match status" value="2"/>
</dbReference>
<protein>
    <recommendedName>
        <fullName evidence="2">Spore protein YkvP/CgeB glycosyl transferase-like domain-containing protein</fullName>
    </recommendedName>
</protein>
<dbReference type="CDD" id="cd03801">
    <property type="entry name" value="GT4_PimA-like"/>
    <property type="match status" value="1"/>
</dbReference>
<dbReference type="STRING" id="1123357.SAMN02745244_00934"/>
<evidence type="ECO:0000313" key="3">
    <source>
        <dbReference type="EMBL" id="SHI73225.1"/>
    </source>
</evidence>